<protein>
    <submittedName>
        <fullName evidence="1">Uncharacterized protein</fullName>
    </submittedName>
</protein>
<accession>A0AAV2K0C1</accession>
<evidence type="ECO:0000313" key="2">
    <source>
        <dbReference type="Proteomes" id="UP001497482"/>
    </source>
</evidence>
<evidence type="ECO:0000313" key="1">
    <source>
        <dbReference type="EMBL" id="CAL1581891.1"/>
    </source>
</evidence>
<keyword evidence="2" id="KW-1185">Reference proteome</keyword>
<name>A0AAV2K0C1_KNICA</name>
<gene>
    <name evidence="1" type="ORF">KC01_LOCUS12604</name>
</gene>
<sequence>MSWKVTKEKFSKELKESDKIEKKIWTHYASSTLVPHSHPKRSPLSTTNSSSFLDSEFRYALSPPIYG</sequence>
<dbReference type="AlphaFoldDB" id="A0AAV2K0C1"/>
<dbReference type="EMBL" id="OZ035837">
    <property type="protein sequence ID" value="CAL1581891.1"/>
    <property type="molecule type" value="Genomic_DNA"/>
</dbReference>
<organism evidence="1 2">
    <name type="scientific">Knipowitschia caucasica</name>
    <name type="common">Caucasian dwarf goby</name>
    <name type="synonym">Pomatoschistus caucasicus</name>
    <dbReference type="NCBI Taxonomy" id="637954"/>
    <lineage>
        <taxon>Eukaryota</taxon>
        <taxon>Metazoa</taxon>
        <taxon>Chordata</taxon>
        <taxon>Craniata</taxon>
        <taxon>Vertebrata</taxon>
        <taxon>Euteleostomi</taxon>
        <taxon>Actinopterygii</taxon>
        <taxon>Neopterygii</taxon>
        <taxon>Teleostei</taxon>
        <taxon>Neoteleostei</taxon>
        <taxon>Acanthomorphata</taxon>
        <taxon>Gobiaria</taxon>
        <taxon>Gobiiformes</taxon>
        <taxon>Gobioidei</taxon>
        <taxon>Gobiidae</taxon>
        <taxon>Gobiinae</taxon>
        <taxon>Knipowitschia</taxon>
    </lineage>
</organism>
<reference evidence="1 2" key="1">
    <citation type="submission" date="2024-04" db="EMBL/GenBank/DDBJ databases">
        <authorList>
            <person name="Waldvogel A.-M."/>
            <person name="Schoenle A."/>
        </authorList>
    </citation>
    <scope>NUCLEOTIDE SEQUENCE [LARGE SCALE GENOMIC DNA]</scope>
</reference>
<proteinExistence type="predicted"/>
<dbReference type="Proteomes" id="UP001497482">
    <property type="component" value="Chromosome 15"/>
</dbReference>